<evidence type="ECO:0000313" key="1">
    <source>
        <dbReference type="EMBL" id="MBB5537004.1"/>
    </source>
</evidence>
<organism evidence="1 2">
    <name type="scientific">Rhizobium giardinii</name>
    <dbReference type="NCBI Taxonomy" id="56731"/>
    <lineage>
        <taxon>Bacteria</taxon>
        <taxon>Pseudomonadati</taxon>
        <taxon>Pseudomonadota</taxon>
        <taxon>Alphaproteobacteria</taxon>
        <taxon>Hyphomicrobiales</taxon>
        <taxon>Rhizobiaceae</taxon>
        <taxon>Rhizobium/Agrobacterium group</taxon>
        <taxon>Rhizobium</taxon>
    </lineage>
</organism>
<dbReference type="RefSeq" id="WP_018329218.1">
    <property type="nucleotide sequence ID" value="NZ_JACHBK010000008.1"/>
</dbReference>
<dbReference type="EMBL" id="JACHBK010000008">
    <property type="protein sequence ID" value="MBB5537004.1"/>
    <property type="molecule type" value="Genomic_DNA"/>
</dbReference>
<protein>
    <submittedName>
        <fullName evidence="1">Uncharacterized protein</fullName>
    </submittedName>
</protein>
<sequence>MPRLPASPSVFRQKISSFCDLRLACTLSSHDHENLRSYMLGFVTRREKPPQNAGKLDWKQIAMACDLNGESLRFAKQVARHGFDAIVRWLEETGNRPVEGGSIRETSQHR</sequence>
<name>A0A7W8X998_9HYPH</name>
<reference evidence="1 2" key="1">
    <citation type="submission" date="2020-08" db="EMBL/GenBank/DDBJ databases">
        <title>Genomic Encyclopedia of Type Strains, Phase IV (KMG-V): Genome sequencing to study the core and pangenomes of soil and plant-associated prokaryotes.</title>
        <authorList>
            <person name="Whitman W."/>
        </authorList>
    </citation>
    <scope>NUCLEOTIDE SEQUENCE [LARGE SCALE GENOMIC DNA]</scope>
    <source>
        <strain evidence="1 2">SEMIA 4084</strain>
    </source>
</reference>
<gene>
    <name evidence="1" type="ORF">GGD55_003719</name>
</gene>
<evidence type="ECO:0000313" key="2">
    <source>
        <dbReference type="Proteomes" id="UP000585507"/>
    </source>
</evidence>
<keyword evidence="2" id="KW-1185">Reference proteome</keyword>
<comment type="caution">
    <text evidence="1">The sequence shown here is derived from an EMBL/GenBank/DDBJ whole genome shotgun (WGS) entry which is preliminary data.</text>
</comment>
<dbReference type="Proteomes" id="UP000585507">
    <property type="component" value="Unassembled WGS sequence"/>
</dbReference>
<accession>A0A7W8X998</accession>
<dbReference type="AlphaFoldDB" id="A0A7W8X998"/>
<proteinExistence type="predicted"/>